<organism evidence="1 2">
    <name type="scientific">Pseudomonas yamanorum</name>
    <dbReference type="NCBI Taxonomy" id="515393"/>
    <lineage>
        <taxon>Bacteria</taxon>
        <taxon>Pseudomonadati</taxon>
        <taxon>Pseudomonadota</taxon>
        <taxon>Gammaproteobacteria</taxon>
        <taxon>Pseudomonadales</taxon>
        <taxon>Pseudomonadaceae</taxon>
        <taxon>Pseudomonas</taxon>
    </lineage>
</organism>
<dbReference type="AlphaFoldDB" id="A0A7Y8EIG5"/>
<proteinExistence type="predicted"/>
<comment type="caution">
    <text evidence="1">The sequence shown here is derived from an EMBL/GenBank/DDBJ whole genome shotgun (WGS) entry which is preliminary data.</text>
</comment>
<gene>
    <name evidence="1" type="ORF">HX822_20175</name>
</gene>
<dbReference type="Proteomes" id="UP000531950">
    <property type="component" value="Unassembled WGS sequence"/>
</dbReference>
<dbReference type="EMBL" id="JACARG010000042">
    <property type="protein sequence ID" value="NWE15265.1"/>
    <property type="molecule type" value="Genomic_DNA"/>
</dbReference>
<sequence>MKNTPEIRQLISEIATALSLPETLLACAQEAISVPICTLEAPAAWYCFPPALTPIWSDGSGPTA</sequence>
<name>A0A7Y8EIG5_9PSED</name>
<evidence type="ECO:0000313" key="2">
    <source>
        <dbReference type="Proteomes" id="UP000531950"/>
    </source>
</evidence>
<dbReference type="RefSeq" id="WP_177042354.1">
    <property type="nucleotide sequence ID" value="NZ_JACARE010000009.1"/>
</dbReference>
<reference evidence="1 2" key="1">
    <citation type="submission" date="2020-04" db="EMBL/GenBank/DDBJ databases">
        <title>Molecular characterization of pseudomonads from Agaricus bisporus reveal novel blotch 2 pathogens in Western Europe.</title>
        <authorList>
            <person name="Taparia T."/>
            <person name="Krijger M."/>
            <person name="Haynes E."/>
            <person name="Elpinstone J.G."/>
            <person name="Noble R."/>
            <person name="Van Der Wolf J."/>
        </authorList>
    </citation>
    <scope>NUCLEOTIDE SEQUENCE [LARGE SCALE GENOMIC DNA]</scope>
    <source>
        <strain evidence="1 2">IPO3782</strain>
    </source>
</reference>
<evidence type="ECO:0000313" key="1">
    <source>
        <dbReference type="EMBL" id="NWE15265.1"/>
    </source>
</evidence>
<accession>A0A7Y8EIG5</accession>
<protein>
    <submittedName>
        <fullName evidence="1">Uncharacterized protein</fullName>
    </submittedName>
</protein>